<organism evidence="1 2">
    <name type="scientific">Corchorus olitorius</name>
    <dbReference type="NCBI Taxonomy" id="93759"/>
    <lineage>
        <taxon>Eukaryota</taxon>
        <taxon>Viridiplantae</taxon>
        <taxon>Streptophyta</taxon>
        <taxon>Embryophyta</taxon>
        <taxon>Tracheophyta</taxon>
        <taxon>Spermatophyta</taxon>
        <taxon>Magnoliopsida</taxon>
        <taxon>eudicotyledons</taxon>
        <taxon>Gunneridae</taxon>
        <taxon>Pentapetalae</taxon>
        <taxon>rosids</taxon>
        <taxon>malvids</taxon>
        <taxon>Malvales</taxon>
        <taxon>Malvaceae</taxon>
        <taxon>Grewioideae</taxon>
        <taxon>Apeibeae</taxon>
        <taxon>Corchorus</taxon>
    </lineage>
</organism>
<reference evidence="2" key="1">
    <citation type="submission" date="2013-09" db="EMBL/GenBank/DDBJ databases">
        <title>Corchorus olitorius genome sequencing.</title>
        <authorList>
            <person name="Alam M."/>
            <person name="Haque M.S."/>
            <person name="Islam M.S."/>
            <person name="Emdad E.M."/>
            <person name="Islam M.M."/>
            <person name="Ahmed B."/>
            <person name="Halim A."/>
            <person name="Hossen Q.M.M."/>
            <person name="Hossain M.Z."/>
            <person name="Ahmed R."/>
            <person name="Khan M.M."/>
            <person name="Islam R."/>
            <person name="Rashid M.M."/>
            <person name="Khan S.A."/>
            <person name="Rahman M.S."/>
            <person name="Alam M."/>
            <person name="Yahiya A.S."/>
            <person name="Khan M.S."/>
            <person name="Azam M.S."/>
            <person name="Haque T."/>
            <person name="Lashkar M.Z.H."/>
            <person name="Akhand A.I."/>
            <person name="Morshed G."/>
            <person name="Roy S."/>
            <person name="Uddin K.S."/>
            <person name="Rabeya T."/>
            <person name="Hossain A.S."/>
            <person name="Chowdhury A."/>
            <person name="Snigdha A.R."/>
            <person name="Mortoza M.S."/>
            <person name="Matin S.A."/>
            <person name="Hoque S.M.E."/>
            <person name="Islam M.K."/>
            <person name="Roy D.K."/>
            <person name="Haider R."/>
            <person name="Moosa M.M."/>
            <person name="Elias S.M."/>
            <person name="Hasan A.M."/>
            <person name="Jahan S."/>
            <person name="Shafiuddin M."/>
            <person name="Mahmood N."/>
            <person name="Shommy N.S."/>
        </authorList>
    </citation>
    <scope>NUCLEOTIDE SEQUENCE [LARGE SCALE GENOMIC DNA]</scope>
    <source>
        <strain evidence="2">cv. O-4</strain>
    </source>
</reference>
<name>A0A1R3GXG5_9ROSI</name>
<dbReference type="AlphaFoldDB" id="A0A1R3GXG5"/>
<gene>
    <name evidence="1" type="ORF">COLO4_32947</name>
</gene>
<protein>
    <submittedName>
        <fullName evidence="1">Uncharacterized protein</fullName>
    </submittedName>
</protein>
<evidence type="ECO:0000313" key="1">
    <source>
        <dbReference type="EMBL" id="OMO62690.1"/>
    </source>
</evidence>
<dbReference type="Proteomes" id="UP000187203">
    <property type="component" value="Unassembled WGS sequence"/>
</dbReference>
<keyword evidence="2" id="KW-1185">Reference proteome</keyword>
<proteinExistence type="predicted"/>
<accession>A0A1R3GXG5</accession>
<comment type="caution">
    <text evidence="1">The sequence shown here is derived from an EMBL/GenBank/DDBJ whole genome shotgun (WGS) entry which is preliminary data.</text>
</comment>
<dbReference type="EMBL" id="AWUE01021334">
    <property type="protein sequence ID" value="OMO62690.1"/>
    <property type="molecule type" value="Genomic_DNA"/>
</dbReference>
<sequence length="34" mass="3789">MEQVLMAFTARTGRLAYMEDMSIYGGMSLGKNLC</sequence>
<evidence type="ECO:0000313" key="2">
    <source>
        <dbReference type="Proteomes" id="UP000187203"/>
    </source>
</evidence>